<comment type="caution">
    <text evidence="3">The sequence shown here is derived from an EMBL/GenBank/DDBJ whole genome shotgun (WGS) entry which is preliminary data.</text>
</comment>
<dbReference type="EMBL" id="JAQOUE010000001">
    <property type="protein sequence ID" value="MDT7041777.1"/>
    <property type="molecule type" value="Genomic_DNA"/>
</dbReference>
<keyword evidence="2" id="KW-0472">Membrane</keyword>
<evidence type="ECO:0000256" key="1">
    <source>
        <dbReference type="SAM" id="MobiDB-lite"/>
    </source>
</evidence>
<dbReference type="Proteomes" id="UP001250932">
    <property type="component" value="Unassembled WGS sequence"/>
</dbReference>
<keyword evidence="2" id="KW-1133">Transmembrane helix</keyword>
<feature type="region of interest" description="Disordered" evidence="1">
    <location>
        <begin position="1"/>
        <end position="30"/>
    </location>
</feature>
<keyword evidence="2" id="KW-0812">Transmembrane</keyword>
<keyword evidence="4" id="KW-1185">Reference proteome</keyword>
<evidence type="ECO:0000313" key="3">
    <source>
        <dbReference type="EMBL" id="MDT7041777.1"/>
    </source>
</evidence>
<dbReference type="RefSeq" id="WP_313832125.1">
    <property type="nucleotide sequence ID" value="NZ_JAQOUE010000001.1"/>
</dbReference>
<protein>
    <submittedName>
        <fullName evidence="3">Uncharacterized protein</fullName>
    </submittedName>
</protein>
<gene>
    <name evidence="3" type="ORF">PPG34_05395</name>
</gene>
<sequence length="84" mass="9223">MTRYAADSTNHTDQDSRSEPSASQETLGWEGHVNVPKSPVWNNLLVNWPELRTGLAFSMVFVVGAMVGGSLALLFGCNRRNTDN</sequence>
<proteinExistence type="predicted"/>
<evidence type="ECO:0000256" key="2">
    <source>
        <dbReference type="SAM" id="Phobius"/>
    </source>
</evidence>
<accession>A0ABU3K5T2</accession>
<reference evidence="3 4" key="1">
    <citation type="journal article" date="2023" name="ISME J.">
        <title>Cultivation and genomic characterization of novel and ubiquitous marine nitrite-oxidizing bacteria from the Nitrospirales.</title>
        <authorList>
            <person name="Mueller A.J."/>
            <person name="Daebeler A."/>
            <person name="Herbold C.W."/>
            <person name="Kirkegaard R.H."/>
            <person name="Daims H."/>
        </authorList>
    </citation>
    <scope>NUCLEOTIDE SEQUENCE [LARGE SCALE GENOMIC DNA]</scope>
    <source>
        <strain evidence="3 4">EB</strain>
    </source>
</reference>
<name>A0ABU3K5T2_9BACT</name>
<organism evidence="3 4">
    <name type="scientific">Candidatus Nitronereus thalassa</name>
    <dbReference type="NCBI Taxonomy" id="3020898"/>
    <lineage>
        <taxon>Bacteria</taxon>
        <taxon>Pseudomonadati</taxon>
        <taxon>Nitrospirota</taxon>
        <taxon>Nitrospiria</taxon>
        <taxon>Nitrospirales</taxon>
        <taxon>Nitrospiraceae</taxon>
        <taxon>Candidatus Nitronereus</taxon>
    </lineage>
</organism>
<feature type="transmembrane region" description="Helical" evidence="2">
    <location>
        <begin position="55"/>
        <end position="75"/>
    </location>
</feature>
<evidence type="ECO:0000313" key="4">
    <source>
        <dbReference type="Proteomes" id="UP001250932"/>
    </source>
</evidence>